<dbReference type="InterPro" id="IPR017517">
    <property type="entry name" value="Maleyloyr_isom"/>
</dbReference>
<dbReference type="Gene3D" id="3.30.465.10">
    <property type="match status" value="1"/>
</dbReference>
<evidence type="ECO:0000313" key="8">
    <source>
        <dbReference type="Proteomes" id="UP000588098"/>
    </source>
</evidence>
<dbReference type="InterPro" id="IPR006093">
    <property type="entry name" value="Oxy_OxRdtase_FAD_BS"/>
</dbReference>
<comment type="caution">
    <text evidence="7">The sequence shown here is derived from an EMBL/GenBank/DDBJ whole genome shotgun (WGS) entry which is preliminary data.</text>
</comment>
<dbReference type="PROSITE" id="PS51387">
    <property type="entry name" value="FAD_PCMH"/>
    <property type="match status" value="1"/>
</dbReference>
<dbReference type="GO" id="GO:0046872">
    <property type="term" value="F:metal ion binding"/>
    <property type="evidence" value="ECO:0007669"/>
    <property type="project" value="InterPro"/>
</dbReference>
<protein>
    <submittedName>
        <fullName evidence="7">Uncharacterized protein (TIGR03086 family)</fullName>
    </submittedName>
</protein>
<evidence type="ECO:0000256" key="4">
    <source>
        <dbReference type="ARBA" id="ARBA00022827"/>
    </source>
</evidence>
<dbReference type="SUPFAM" id="SSF109854">
    <property type="entry name" value="DinB/YfiT-like putative metalloenzymes"/>
    <property type="match status" value="1"/>
</dbReference>
<dbReference type="Pfam" id="PF08031">
    <property type="entry name" value="BBE"/>
    <property type="match status" value="1"/>
</dbReference>
<dbReference type="InterPro" id="IPR050416">
    <property type="entry name" value="FAD-linked_Oxidoreductase"/>
</dbReference>
<dbReference type="Pfam" id="PF11716">
    <property type="entry name" value="MDMPI_N"/>
    <property type="match status" value="1"/>
</dbReference>
<evidence type="ECO:0000256" key="2">
    <source>
        <dbReference type="ARBA" id="ARBA00005466"/>
    </source>
</evidence>
<keyword evidence="4" id="KW-0274">FAD</keyword>
<gene>
    <name evidence="7" type="ORF">FHS42_001444</name>
</gene>
<dbReference type="InterPro" id="IPR016169">
    <property type="entry name" value="FAD-bd_PCMH_sub2"/>
</dbReference>
<dbReference type="InterPro" id="IPR036318">
    <property type="entry name" value="FAD-bd_PCMH-like_sf"/>
</dbReference>
<evidence type="ECO:0000259" key="6">
    <source>
        <dbReference type="PROSITE" id="PS51387"/>
    </source>
</evidence>
<reference evidence="7 8" key="1">
    <citation type="submission" date="2020-08" db="EMBL/GenBank/DDBJ databases">
        <title>Genomic Encyclopedia of Type Strains, Phase III (KMG-III): the genomes of soil and plant-associated and newly described type strains.</title>
        <authorList>
            <person name="Whitman W."/>
        </authorList>
    </citation>
    <scope>NUCLEOTIDE SEQUENCE [LARGE SCALE GENOMIC DNA]</scope>
    <source>
        <strain evidence="7 8">CECT 8305</strain>
    </source>
</reference>
<dbReference type="InterPro" id="IPR006094">
    <property type="entry name" value="Oxid_FAD_bind_N"/>
</dbReference>
<evidence type="ECO:0000256" key="1">
    <source>
        <dbReference type="ARBA" id="ARBA00001974"/>
    </source>
</evidence>
<dbReference type="NCBIfam" id="TIGR03086">
    <property type="entry name" value="TIGR03086 family metal-binding protein"/>
    <property type="match status" value="1"/>
</dbReference>
<comment type="cofactor">
    <cofactor evidence="1">
        <name>FAD</name>
        <dbReference type="ChEBI" id="CHEBI:57692"/>
    </cofactor>
</comment>
<dbReference type="PROSITE" id="PS00862">
    <property type="entry name" value="OX2_COVAL_FAD"/>
    <property type="match status" value="1"/>
</dbReference>
<keyword evidence="5" id="KW-0560">Oxidoreductase</keyword>
<accession>A0A7W9UXA0</accession>
<dbReference type="InterPro" id="IPR012951">
    <property type="entry name" value="BBE"/>
</dbReference>
<dbReference type="InterPro" id="IPR017520">
    <property type="entry name" value="CHP03086"/>
</dbReference>
<dbReference type="InterPro" id="IPR016167">
    <property type="entry name" value="FAD-bd_PCMH_sub1"/>
</dbReference>
<dbReference type="PANTHER" id="PTHR42973">
    <property type="entry name" value="BINDING OXIDOREDUCTASE, PUTATIVE (AFU_ORTHOLOGUE AFUA_1G17690)-RELATED"/>
    <property type="match status" value="1"/>
</dbReference>
<dbReference type="Proteomes" id="UP000588098">
    <property type="component" value="Unassembled WGS sequence"/>
</dbReference>
<dbReference type="PANTHER" id="PTHR42973:SF39">
    <property type="entry name" value="FAD-BINDING PCMH-TYPE DOMAIN-CONTAINING PROTEIN"/>
    <property type="match status" value="1"/>
</dbReference>
<name>A0A7W9UXA0_9ACTN</name>
<dbReference type="NCBIfam" id="TIGR03083">
    <property type="entry name" value="maleylpyruvate isomerase family mycothiol-dependent enzyme"/>
    <property type="match status" value="1"/>
</dbReference>
<dbReference type="RefSeq" id="WP_312866762.1">
    <property type="nucleotide sequence ID" value="NZ_JACHJL010000003.1"/>
</dbReference>
<dbReference type="InterPro" id="IPR034660">
    <property type="entry name" value="DinB/YfiT-like"/>
</dbReference>
<dbReference type="Gene3D" id="1.20.120.450">
    <property type="entry name" value="dinb family like domain"/>
    <property type="match status" value="1"/>
</dbReference>
<keyword evidence="3" id="KW-0285">Flavoprotein</keyword>
<evidence type="ECO:0000313" key="7">
    <source>
        <dbReference type="EMBL" id="MBB5934397.1"/>
    </source>
</evidence>
<evidence type="ECO:0000256" key="5">
    <source>
        <dbReference type="ARBA" id="ARBA00023002"/>
    </source>
</evidence>
<dbReference type="Gene3D" id="3.40.462.20">
    <property type="match status" value="1"/>
</dbReference>
<dbReference type="Pfam" id="PF01565">
    <property type="entry name" value="FAD_binding_4"/>
    <property type="match status" value="1"/>
</dbReference>
<keyword evidence="8" id="KW-1185">Reference proteome</keyword>
<dbReference type="InterPro" id="IPR016166">
    <property type="entry name" value="FAD-bd_PCMH"/>
</dbReference>
<evidence type="ECO:0000256" key="3">
    <source>
        <dbReference type="ARBA" id="ARBA00022630"/>
    </source>
</evidence>
<feature type="domain" description="FAD-binding PCMH-type" evidence="6">
    <location>
        <begin position="277"/>
        <end position="445"/>
    </location>
</feature>
<proteinExistence type="inferred from homology"/>
<dbReference type="Gene3D" id="3.30.43.10">
    <property type="entry name" value="Uridine Diphospho-n-acetylenolpyruvylglucosamine Reductase, domain 2"/>
    <property type="match status" value="1"/>
</dbReference>
<dbReference type="GO" id="GO:0071949">
    <property type="term" value="F:FAD binding"/>
    <property type="evidence" value="ECO:0007669"/>
    <property type="project" value="InterPro"/>
</dbReference>
<dbReference type="InterPro" id="IPR024344">
    <property type="entry name" value="MDMPI_metal-binding"/>
</dbReference>
<dbReference type="AlphaFoldDB" id="A0A7W9UXA0"/>
<organism evidence="7 8">
    <name type="scientific">Streptomyces zagrosensis</name>
    <dbReference type="NCBI Taxonomy" id="1042984"/>
    <lineage>
        <taxon>Bacteria</taxon>
        <taxon>Bacillati</taxon>
        <taxon>Actinomycetota</taxon>
        <taxon>Actinomycetes</taxon>
        <taxon>Kitasatosporales</taxon>
        <taxon>Streptomycetaceae</taxon>
        <taxon>Streptomyces</taxon>
    </lineage>
</organism>
<dbReference type="SUPFAM" id="SSF56176">
    <property type="entry name" value="FAD-binding/transporter-associated domain-like"/>
    <property type="match status" value="1"/>
</dbReference>
<dbReference type="GO" id="GO:0016491">
    <property type="term" value="F:oxidoreductase activity"/>
    <property type="evidence" value="ECO:0007669"/>
    <property type="project" value="UniProtKB-KW"/>
</dbReference>
<comment type="similarity">
    <text evidence="2">Belongs to the oxygen-dependent FAD-linked oxidoreductase family.</text>
</comment>
<dbReference type="EMBL" id="JACHJL010000003">
    <property type="protein sequence ID" value="MBB5934397.1"/>
    <property type="molecule type" value="Genomic_DNA"/>
</dbReference>
<sequence>MTELNVLPDPRPFYERAADQLAALIDAVRPEQWTGPTPCSEFDVRELVRHVVAGTRTFAEMGAAAAAAAATGARAEAGPDAMGERTGGSRWETAIDDVPDDGWVTAYAQARAQLTAAWADDTTLDALMRVPWGELPGRDVLLAGVLDAVAHAWDLARAIGDRRELDQELAGCTLEAAHRMLPPERRGAPTPFGPVRPAPEGADAYEELAAWLGRHAKWSASTDAVSAAAAGSAAGAVDGGGSLDSAIDALATVLKGSVLRPADQRYDAERGTFNSAVQHRPALIAGVADAADVCAVVAFAAARGLPVAVQATGHGQAIASAGGILINTRRLRGVSIDPEAATAWVAAGVRWEEVVPQAAQHGLAPLNGSAPHVGVVGYLLGGGISLLARQYGYAADRVRTIEVVTPDAVVRRVTADSEPDLFWALLGGRDNFGVVTRVEIDLIPVTRLYGGGLYFDGATQGADILRAYRAWTADLPEELTSSIALFPAPDIEAVPAPLRGRLVVHVRVAYTGSVEEGERLVEPLRAVGPRLMDSLADMPYTACASIFAEPTNPMPYDGDTVLLGELTQETLDAIVEVTGSGDVPCIVEVRHLGGALTRRTGAANSVGLRDAAYLLGVLSPLRGPLTADVVRPIHRSLLAVAAPATVGRPLAFMGPSGQHAGEAGPDAAEELVRSAYRPDDYERLRALKAVYDPQNLFRLNHNIRPAVRR</sequence>